<accession>A0AAN8JIZ3</accession>
<comment type="caution">
    <text evidence="2">The sequence shown here is derived from an EMBL/GenBank/DDBJ whole genome shotgun (WGS) entry which is preliminary data.</text>
</comment>
<evidence type="ECO:0000313" key="2">
    <source>
        <dbReference type="EMBL" id="KAK6175324.1"/>
    </source>
</evidence>
<protein>
    <submittedName>
        <fullName evidence="2">Uncharacterized protein</fullName>
    </submittedName>
</protein>
<feature type="transmembrane region" description="Helical" evidence="1">
    <location>
        <begin position="6"/>
        <end position="28"/>
    </location>
</feature>
<keyword evidence="1" id="KW-0812">Transmembrane</keyword>
<organism evidence="2 3">
    <name type="scientific">Patella caerulea</name>
    <name type="common">Rayed Mediterranean limpet</name>
    <dbReference type="NCBI Taxonomy" id="87958"/>
    <lineage>
        <taxon>Eukaryota</taxon>
        <taxon>Metazoa</taxon>
        <taxon>Spiralia</taxon>
        <taxon>Lophotrochozoa</taxon>
        <taxon>Mollusca</taxon>
        <taxon>Gastropoda</taxon>
        <taxon>Patellogastropoda</taxon>
        <taxon>Patelloidea</taxon>
        <taxon>Patellidae</taxon>
        <taxon>Patella</taxon>
    </lineage>
</organism>
<evidence type="ECO:0000313" key="3">
    <source>
        <dbReference type="Proteomes" id="UP001347796"/>
    </source>
</evidence>
<gene>
    <name evidence="2" type="ORF">SNE40_013812</name>
</gene>
<dbReference type="EMBL" id="JAZGQO010000010">
    <property type="protein sequence ID" value="KAK6175324.1"/>
    <property type="molecule type" value="Genomic_DNA"/>
</dbReference>
<keyword evidence="1" id="KW-1133">Transmembrane helix</keyword>
<sequence length="161" mass="19602">MEISGVSLWVMLSIWSGVFVTTCLSLPLEFDERLSQLPFQLNRYPIKDSFWNRFITNEKLSITRFPIKMRRDISEQYPIKMGIDYILEQYPIKMDYFFEQYPIKMQRYMERYPVKLDHYLEQYPALQNVFQKQRRATWLDVILQKLMMENQVSGFPIKMDN</sequence>
<reference evidence="2 3" key="1">
    <citation type="submission" date="2024-01" db="EMBL/GenBank/DDBJ databases">
        <title>The genome of the rayed Mediterranean limpet Patella caerulea (Linnaeus, 1758).</title>
        <authorList>
            <person name="Anh-Thu Weber A."/>
            <person name="Halstead-Nussloch G."/>
        </authorList>
    </citation>
    <scope>NUCLEOTIDE SEQUENCE [LARGE SCALE GENOMIC DNA]</scope>
    <source>
        <strain evidence="2">AATW-2023a</strain>
        <tissue evidence="2">Whole specimen</tissue>
    </source>
</reference>
<dbReference type="AlphaFoldDB" id="A0AAN8JIZ3"/>
<keyword evidence="3" id="KW-1185">Reference proteome</keyword>
<name>A0AAN8JIZ3_PATCE</name>
<proteinExistence type="predicted"/>
<keyword evidence="1" id="KW-0472">Membrane</keyword>
<evidence type="ECO:0000256" key="1">
    <source>
        <dbReference type="SAM" id="Phobius"/>
    </source>
</evidence>
<dbReference type="Proteomes" id="UP001347796">
    <property type="component" value="Unassembled WGS sequence"/>
</dbReference>